<gene>
    <name evidence="5" type="primary">VvCHDh000016_1</name>
    <name evidence="5" type="ORF">CK203_086985</name>
</gene>
<feature type="transmembrane region" description="Helical" evidence="4">
    <location>
        <begin position="348"/>
        <end position="368"/>
    </location>
</feature>
<comment type="similarity">
    <text evidence="1">Belongs to the PPR family. P subfamily.</text>
</comment>
<dbReference type="Gene3D" id="1.25.40.10">
    <property type="entry name" value="Tetratricopeptide repeat domain"/>
    <property type="match status" value="3"/>
</dbReference>
<feature type="repeat" description="PPR" evidence="3">
    <location>
        <begin position="391"/>
        <end position="425"/>
    </location>
</feature>
<feature type="repeat" description="PPR" evidence="3">
    <location>
        <begin position="461"/>
        <end position="487"/>
    </location>
</feature>
<dbReference type="Pfam" id="PF13041">
    <property type="entry name" value="PPR_2"/>
    <property type="match status" value="1"/>
</dbReference>
<organism evidence="5 6">
    <name type="scientific">Vitis vinifera</name>
    <name type="common">Grape</name>
    <dbReference type="NCBI Taxonomy" id="29760"/>
    <lineage>
        <taxon>Eukaryota</taxon>
        <taxon>Viridiplantae</taxon>
        <taxon>Streptophyta</taxon>
        <taxon>Embryophyta</taxon>
        <taxon>Tracheophyta</taxon>
        <taxon>Spermatophyta</taxon>
        <taxon>Magnoliopsida</taxon>
        <taxon>eudicotyledons</taxon>
        <taxon>Gunneridae</taxon>
        <taxon>Pentapetalae</taxon>
        <taxon>rosids</taxon>
        <taxon>Vitales</taxon>
        <taxon>Vitaceae</taxon>
        <taxon>Viteae</taxon>
        <taxon>Vitis</taxon>
    </lineage>
</organism>
<keyword evidence="2" id="KW-0677">Repeat</keyword>
<feature type="repeat" description="PPR" evidence="3">
    <location>
        <begin position="426"/>
        <end position="460"/>
    </location>
</feature>
<evidence type="ECO:0000256" key="1">
    <source>
        <dbReference type="ARBA" id="ARBA00007626"/>
    </source>
</evidence>
<dbReference type="InterPro" id="IPR002885">
    <property type="entry name" value="PPR_rpt"/>
</dbReference>
<dbReference type="NCBIfam" id="TIGR00756">
    <property type="entry name" value="PPR"/>
    <property type="match status" value="5"/>
</dbReference>
<keyword evidence="4" id="KW-0472">Membrane</keyword>
<proteinExistence type="inferred from homology"/>
<evidence type="ECO:0000256" key="2">
    <source>
        <dbReference type="ARBA" id="ARBA00022737"/>
    </source>
</evidence>
<dbReference type="Proteomes" id="UP000288805">
    <property type="component" value="Unassembled WGS sequence"/>
</dbReference>
<dbReference type="PANTHER" id="PTHR47934:SF28">
    <property type="entry name" value="OS04G0488500 PROTEIN"/>
    <property type="match status" value="1"/>
</dbReference>
<dbReference type="PROSITE" id="PS51375">
    <property type="entry name" value="PPR"/>
    <property type="match status" value="4"/>
</dbReference>
<dbReference type="Pfam" id="PF01535">
    <property type="entry name" value="PPR"/>
    <property type="match status" value="1"/>
</dbReference>
<evidence type="ECO:0000313" key="6">
    <source>
        <dbReference type="Proteomes" id="UP000288805"/>
    </source>
</evidence>
<dbReference type="Pfam" id="PF12854">
    <property type="entry name" value="PPR_1"/>
    <property type="match status" value="2"/>
</dbReference>
<reference evidence="5 6" key="1">
    <citation type="journal article" date="2018" name="PLoS Genet.">
        <title>Population sequencing reveals clonal diversity and ancestral inbreeding in the grapevine cultivar Chardonnay.</title>
        <authorList>
            <person name="Roach M.J."/>
            <person name="Johnson D.L."/>
            <person name="Bohlmann J."/>
            <person name="van Vuuren H.J."/>
            <person name="Jones S.J."/>
            <person name="Pretorius I.S."/>
            <person name="Schmidt S.A."/>
            <person name="Borneman A.R."/>
        </authorList>
    </citation>
    <scope>NUCLEOTIDE SEQUENCE [LARGE SCALE GENOMIC DNA]</scope>
    <source>
        <strain evidence="6">cv. Chardonnay</strain>
        <tissue evidence="5">Leaf</tissue>
    </source>
</reference>
<keyword evidence="4" id="KW-1133">Transmembrane helix</keyword>
<dbReference type="AlphaFoldDB" id="A0A438FIX3"/>
<keyword evidence="4" id="KW-0812">Transmembrane</keyword>
<evidence type="ECO:0000256" key="4">
    <source>
        <dbReference type="SAM" id="Phobius"/>
    </source>
</evidence>
<sequence length="487" mass="55017">MVRVCIPASHFRIAFICTSSSEDNLHGLVDSDFSVPKVRGCSNDAVLISDAIRNTGDGLGTKPRSRQIGYGHTGLLSCLIGVLPKWTVECALEELGRLKDLGYKPSRLTYNALVRVFLEADRLTQLIWFIEKCLILVLIWMGIHWVACAFAVQSRRWREALALIEKEEFKLDTVIYTQNDIWVDFALWVFEKRQLDRETTLMPIVAQENGRLWLQPAYGEMLDAHVVLNKVNVSNLARCLCGAGKFEKAYSIIREMMSCIPNVVTYTALIDGHCKSGQIEKACQIYARMRGNADIPDVDMYFKIDDGNIRDPNIFTYGALVDGLCKAHKVKKHVIYWMSCQWKVVSQIILFMMLLSMGFASSLIDRLFKDKRLDLALKVLSRMLENSCAPNVIIYTEMIDGLCKVGKTDEAYRLMSMMEEKGCHPNVVTYTAMIDGFGKAGKVDKCLELMRQMGAKGCAPNFVTYRVLINHCCAAGLLDDAHQLLMR</sequence>
<evidence type="ECO:0000256" key="3">
    <source>
        <dbReference type="PROSITE-ProRule" id="PRU00708"/>
    </source>
</evidence>
<evidence type="ECO:0000313" key="5">
    <source>
        <dbReference type="EMBL" id="RVW59922.1"/>
    </source>
</evidence>
<dbReference type="PANTHER" id="PTHR47934">
    <property type="entry name" value="PENTATRICOPEPTIDE REPEAT-CONTAINING PROTEIN PET309, MITOCHONDRIAL"/>
    <property type="match status" value="1"/>
</dbReference>
<dbReference type="InterPro" id="IPR051114">
    <property type="entry name" value="Mito_RNA_Proc_CCM1"/>
</dbReference>
<feature type="repeat" description="PPR" evidence="3">
    <location>
        <begin position="262"/>
        <end position="296"/>
    </location>
</feature>
<name>A0A438FIX3_VITVI</name>
<feature type="transmembrane region" description="Helical" evidence="4">
    <location>
        <begin position="133"/>
        <end position="152"/>
    </location>
</feature>
<comment type="caution">
    <text evidence="5">The sequence shown here is derived from an EMBL/GenBank/DDBJ whole genome shotgun (WGS) entry which is preliminary data.</text>
</comment>
<dbReference type="EMBL" id="QGNW01000873">
    <property type="protein sequence ID" value="RVW59922.1"/>
    <property type="molecule type" value="Genomic_DNA"/>
</dbReference>
<protein>
    <submittedName>
        <fullName evidence="5">Pentatricopeptide repeat-containing protein, mitochondrial</fullName>
    </submittedName>
</protein>
<dbReference type="InterPro" id="IPR011990">
    <property type="entry name" value="TPR-like_helical_dom_sf"/>
</dbReference>
<accession>A0A438FIX3</accession>